<dbReference type="SMART" id="SM00116">
    <property type="entry name" value="CBS"/>
    <property type="match status" value="2"/>
</dbReference>
<dbReference type="PANTHER" id="PTHR48108">
    <property type="entry name" value="CBS DOMAIN-CONTAINING PROTEIN CBSX2, CHLOROPLASTIC"/>
    <property type="match status" value="1"/>
</dbReference>
<comment type="caution">
    <text evidence="4">The sequence shown here is derived from an EMBL/GenBank/DDBJ whole genome shotgun (WGS) entry which is preliminary data.</text>
</comment>
<evidence type="ECO:0000259" key="3">
    <source>
        <dbReference type="PROSITE" id="PS51371"/>
    </source>
</evidence>
<dbReference type="Pfam" id="PF00571">
    <property type="entry name" value="CBS"/>
    <property type="match status" value="2"/>
</dbReference>
<dbReference type="Gene3D" id="3.10.580.10">
    <property type="entry name" value="CBS-domain"/>
    <property type="match status" value="1"/>
</dbReference>
<keyword evidence="1" id="KW-0677">Repeat</keyword>
<proteinExistence type="predicted"/>
<dbReference type="FunFam" id="1.10.10.10:FF:000257">
    <property type="entry name" value="Transcriptional repressor CcpN"/>
    <property type="match status" value="1"/>
</dbReference>
<feature type="domain" description="CBS" evidence="3">
    <location>
        <begin position="145"/>
        <end position="211"/>
    </location>
</feature>
<evidence type="ECO:0000313" key="5">
    <source>
        <dbReference type="Proteomes" id="UP000798488"/>
    </source>
</evidence>
<evidence type="ECO:0000313" key="4">
    <source>
        <dbReference type="EMBL" id="KAF1084066.1"/>
    </source>
</evidence>
<dbReference type="InterPro" id="IPR046342">
    <property type="entry name" value="CBS_dom_sf"/>
</dbReference>
<dbReference type="Proteomes" id="UP000798488">
    <property type="component" value="Unassembled WGS sequence"/>
</dbReference>
<keyword evidence="2" id="KW-0129">CBS domain</keyword>
<dbReference type="SUPFAM" id="SSF46785">
    <property type="entry name" value="Winged helix' DNA-binding domain"/>
    <property type="match status" value="1"/>
</dbReference>
<dbReference type="InterPro" id="IPR013196">
    <property type="entry name" value="HTH_11"/>
</dbReference>
<dbReference type="InterPro" id="IPR000644">
    <property type="entry name" value="CBS_dom"/>
</dbReference>
<dbReference type="EMBL" id="LSRS01000007">
    <property type="protein sequence ID" value="KAF1084066.1"/>
    <property type="molecule type" value="Genomic_DNA"/>
</dbReference>
<feature type="domain" description="CBS" evidence="3">
    <location>
        <begin position="80"/>
        <end position="136"/>
    </location>
</feature>
<dbReference type="PIRSF" id="PIRSF026546">
    <property type="entry name" value="UCP026546_CBS_YqzB"/>
    <property type="match status" value="1"/>
</dbReference>
<keyword evidence="5" id="KW-1185">Reference proteome</keyword>
<dbReference type="PANTHER" id="PTHR48108:SF32">
    <property type="entry name" value="TRANSCRIPTIONAL REPRESSOR CCPN"/>
    <property type="match status" value="1"/>
</dbReference>
<dbReference type="SUPFAM" id="SSF54631">
    <property type="entry name" value="CBS-domain pair"/>
    <property type="match status" value="1"/>
</dbReference>
<protein>
    <submittedName>
        <fullName evidence="4">Transcriptional repressor CcpN</fullName>
    </submittedName>
</protein>
<dbReference type="PROSITE" id="PS51371">
    <property type="entry name" value="CBS"/>
    <property type="match status" value="2"/>
</dbReference>
<name>A0A9D2WNL0_9FIRM</name>
<dbReference type="InterPro" id="IPR016842">
    <property type="entry name" value="UCP026546_HTH-CBS"/>
</dbReference>
<dbReference type="InterPro" id="IPR051462">
    <property type="entry name" value="CBS_domain-containing"/>
</dbReference>
<organism evidence="4 5">
    <name type="scientific">Sporotomaculum syntrophicum</name>
    <dbReference type="NCBI Taxonomy" id="182264"/>
    <lineage>
        <taxon>Bacteria</taxon>
        <taxon>Bacillati</taxon>
        <taxon>Bacillota</taxon>
        <taxon>Clostridia</taxon>
        <taxon>Eubacteriales</taxon>
        <taxon>Desulfallaceae</taxon>
        <taxon>Sporotomaculum</taxon>
    </lineage>
</organism>
<dbReference type="AlphaFoldDB" id="A0A9D2WNL0"/>
<gene>
    <name evidence="4" type="primary">ccpN</name>
    <name evidence="4" type="ORF">SPSYN_02718</name>
</gene>
<evidence type="ECO:0000256" key="1">
    <source>
        <dbReference type="ARBA" id="ARBA00022737"/>
    </source>
</evidence>
<sequence>MELSKRQETILEIVKKEGPITGEQIAERLSLTRATLRPDMAILTMSGMLEARPRVGYFYSGKKPGQELAEKLHRITINEVKSVPVVVPEQCTVYDAVVTMFIEDVGTMFVVREGGLLEGVISRKDLLKNTLGGQDIHKLPVGVIMTRMPNIIYVEPDTSVWEAARRLIAHEVDALPVVRLVKAKEGQTDLEVVGRFSKTNVTRLFVELGEGGY</sequence>
<reference evidence="4" key="1">
    <citation type="submission" date="2016-02" db="EMBL/GenBank/DDBJ databases">
        <title>Draft Genome Sequence of Sporotomaculum syntrophicum Strain FB, a Syntrophic Benzoate Degrader.</title>
        <authorList>
            <person name="Nobu M.K."/>
            <person name="Narihiro T."/>
            <person name="Qiu Y.-L."/>
            <person name="Ohashi A."/>
            <person name="Liu W.-T."/>
            <person name="Yuji S."/>
        </authorList>
    </citation>
    <scope>NUCLEOTIDE SEQUENCE</scope>
    <source>
        <strain evidence="4">FB</strain>
    </source>
</reference>
<dbReference type="RefSeq" id="WP_161823002.1">
    <property type="nucleotide sequence ID" value="NZ_LSRS01000007.1"/>
</dbReference>
<dbReference type="Gene3D" id="1.10.10.10">
    <property type="entry name" value="Winged helix-like DNA-binding domain superfamily/Winged helix DNA-binding domain"/>
    <property type="match status" value="1"/>
</dbReference>
<accession>A0A9D2WNL0</accession>
<dbReference type="InterPro" id="IPR036390">
    <property type="entry name" value="WH_DNA-bd_sf"/>
</dbReference>
<dbReference type="CDD" id="cd04617">
    <property type="entry name" value="CBS_pair_CcpN"/>
    <property type="match status" value="1"/>
</dbReference>
<dbReference type="InterPro" id="IPR036388">
    <property type="entry name" value="WH-like_DNA-bd_sf"/>
</dbReference>
<dbReference type="Pfam" id="PF08279">
    <property type="entry name" value="HTH_11"/>
    <property type="match status" value="1"/>
</dbReference>
<dbReference type="OrthoDB" id="9793615at2"/>
<evidence type="ECO:0000256" key="2">
    <source>
        <dbReference type="PROSITE-ProRule" id="PRU00703"/>
    </source>
</evidence>